<dbReference type="RefSeq" id="WP_344944043.1">
    <property type="nucleotide sequence ID" value="NZ_BAAAZR010000014.1"/>
</dbReference>
<protein>
    <recommendedName>
        <fullName evidence="4">ATP-binding protein</fullName>
    </recommendedName>
</protein>
<evidence type="ECO:0008006" key="4">
    <source>
        <dbReference type="Google" id="ProtNLM"/>
    </source>
</evidence>
<organism evidence="2 3">
    <name type="scientific">Sphaerisporangium flaviroseum</name>
    <dbReference type="NCBI Taxonomy" id="509199"/>
    <lineage>
        <taxon>Bacteria</taxon>
        <taxon>Bacillati</taxon>
        <taxon>Actinomycetota</taxon>
        <taxon>Actinomycetes</taxon>
        <taxon>Streptosporangiales</taxon>
        <taxon>Streptosporangiaceae</taxon>
        <taxon>Sphaerisporangium</taxon>
    </lineage>
</organism>
<name>A0ABP7IM69_9ACTN</name>
<gene>
    <name evidence="2" type="ORF">GCM10022226_47240</name>
</gene>
<dbReference type="Proteomes" id="UP001500888">
    <property type="component" value="Unassembled WGS sequence"/>
</dbReference>
<evidence type="ECO:0000256" key="1">
    <source>
        <dbReference type="SAM" id="MobiDB-lite"/>
    </source>
</evidence>
<sequence>MALNFDISKAPSRPSELVALADAVFDASDADESVWLEWKSTLDLKKKQGWWHLARAIIGFANRMPDVAARFAEGRAYLVVGVSPGVLPGMPSIDVVDLDQGLTPYLGKEEPPRWRATYVPLTRGDVTAQVLIVDVDPPRWGDPIYCMHKESEGVRDGDIFVRVNGATRPPRSHELKALCDRLKRGAQEIQVELRVAAGAPIRPIDTSSEAVDNWLAGRRRDAMASLVSWEEKQAASRSPRSYSSFDFGELVDRPSVFSAIDQAMTKPETRTPEEYRQQVEAYVRACAQHWPGLIVAGAAAHIAPLDLELVNALPANLAEVEVELYIPGDVHSVRPRPAQAQVANEPFVDLPRRPLPYGPRKESIIPHVPGLNVSRPFLTPPRVSRPRPRIDNGGSTRITFPAVHLRPHQRLRLDSIVVVVQSPAPSTLVGRWQATSTSMDGTLTGDLTISVSDDPVPLGVILSKPVTWR</sequence>
<comment type="caution">
    <text evidence="2">The sequence shown here is derived from an EMBL/GenBank/DDBJ whole genome shotgun (WGS) entry which is preliminary data.</text>
</comment>
<feature type="region of interest" description="Disordered" evidence="1">
    <location>
        <begin position="376"/>
        <end position="395"/>
    </location>
</feature>
<reference evidence="3" key="1">
    <citation type="journal article" date="2019" name="Int. J. Syst. Evol. Microbiol.">
        <title>The Global Catalogue of Microorganisms (GCM) 10K type strain sequencing project: providing services to taxonomists for standard genome sequencing and annotation.</title>
        <authorList>
            <consortium name="The Broad Institute Genomics Platform"/>
            <consortium name="The Broad Institute Genome Sequencing Center for Infectious Disease"/>
            <person name="Wu L."/>
            <person name="Ma J."/>
        </authorList>
    </citation>
    <scope>NUCLEOTIDE SEQUENCE [LARGE SCALE GENOMIC DNA]</scope>
    <source>
        <strain evidence="3">JCM 16908</strain>
    </source>
</reference>
<accession>A0ABP7IM69</accession>
<evidence type="ECO:0000313" key="2">
    <source>
        <dbReference type="EMBL" id="GAA3821453.1"/>
    </source>
</evidence>
<keyword evidence="3" id="KW-1185">Reference proteome</keyword>
<dbReference type="EMBL" id="BAAAZR010000014">
    <property type="protein sequence ID" value="GAA3821453.1"/>
    <property type="molecule type" value="Genomic_DNA"/>
</dbReference>
<evidence type="ECO:0000313" key="3">
    <source>
        <dbReference type="Proteomes" id="UP001500888"/>
    </source>
</evidence>
<proteinExistence type="predicted"/>